<evidence type="ECO:0000313" key="2">
    <source>
        <dbReference type="Proteomes" id="UP000657177"/>
    </source>
</evidence>
<reference evidence="1" key="1">
    <citation type="submission" date="2020-06" db="EMBL/GenBank/DDBJ databases">
        <title>Novel chitinolytic bacterium.</title>
        <authorList>
            <person name="Ungkulpasvich U."/>
            <person name="Kosugi A."/>
            <person name="Uke A."/>
        </authorList>
    </citation>
    <scope>NUCLEOTIDE SEQUENCE</scope>
    <source>
        <strain evidence="1">UUS1-1</strain>
    </source>
</reference>
<gene>
    <name evidence="1" type="ORF">G5B42_02495</name>
</gene>
<comment type="caution">
    <text evidence="1">The sequence shown here is derived from an EMBL/GenBank/DDBJ whole genome shotgun (WGS) entry which is preliminary data.</text>
</comment>
<organism evidence="1 2">
    <name type="scientific">Capillibacterium thermochitinicola</name>
    <dbReference type="NCBI Taxonomy" id="2699427"/>
    <lineage>
        <taxon>Bacteria</taxon>
        <taxon>Bacillati</taxon>
        <taxon>Bacillota</taxon>
        <taxon>Capillibacterium</taxon>
    </lineage>
</organism>
<protein>
    <submittedName>
        <fullName evidence="1">Uncharacterized protein</fullName>
    </submittedName>
</protein>
<dbReference type="AlphaFoldDB" id="A0A8J6HYL1"/>
<keyword evidence="2" id="KW-1185">Reference proteome</keyword>
<proteinExistence type="predicted"/>
<accession>A0A8J6HYL1</accession>
<dbReference type="EMBL" id="JAAKDE010000004">
    <property type="protein sequence ID" value="MBA2132415.1"/>
    <property type="molecule type" value="Genomic_DNA"/>
</dbReference>
<evidence type="ECO:0000313" key="1">
    <source>
        <dbReference type="EMBL" id="MBA2132415.1"/>
    </source>
</evidence>
<sequence length="46" mass="5394">MIKGFLKKLAILNLALWGRKVLNYHRLSRKNLQDAPEAKHKKTPPR</sequence>
<dbReference type="RefSeq" id="WP_181338868.1">
    <property type="nucleotide sequence ID" value="NZ_JAAKDE010000004.1"/>
</dbReference>
<name>A0A8J6HYL1_9FIRM</name>
<dbReference type="Proteomes" id="UP000657177">
    <property type="component" value="Unassembled WGS sequence"/>
</dbReference>